<keyword evidence="2 6" id="KW-0863">Zinc-finger</keyword>
<feature type="region of interest" description="Disordered" evidence="7">
    <location>
        <begin position="1"/>
        <end position="68"/>
    </location>
</feature>
<dbReference type="PANTHER" id="PTHR47172">
    <property type="entry name" value="OS01G0976800 PROTEIN"/>
    <property type="match status" value="1"/>
</dbReference>
<keyword evidence="10" id="KW-1185">Reference proteome</keyword>
<dbReference type="InterPro" id="IPR013088">
    <property type="entry name" value="Znf_NHR/GATA"/>
</dbReference>
<keyword evidence="4" id="KW-0805">Transcription regulation</keyword>
<evidence type="ECO:0000256" key="7">
    <source>
        <dbReference type="SAM" id="MobiDB-lite"/>
    </source>
</evidence>
<dbReference type="PROSITE" id="PS50114">
    <property type="entry name" value="GATA_ZN_FINGER_2"/>
    <property type="match status" value="1"/>
</dbReference>
<dbReference type="SMART" id="SM00401">
    <property type="entry name" value="ZnF_GATA"/>
    <property type="match status" value="1"/>
</dbReference>
<dbReference type="GO" id="GO:0008270">
    <property type="term" value="F:zinc ion binding"/>
    <property type="evidence" value="ECO:0007669"/>
    <property type="project" value="UniProtKB-KW"/>
</dbReference>
<dbReference type="OrthoDB" id="2162994at2759"/>
<dbReference type="CDD" id="cd00202">
    <property type="entry name" value="ZnF_GATA"/>
    <property type="match status" value="1"/>
</dbReference>
<reference evidence="9 10" key="1">
    <citation type="submission" date="2019-07" db="EMBL/GenBank/DDBJ databases">
        <title>Genome assembly of two rare yeast pathogens: Diutina rugosa and Trichomonascus ciferrii.</title>
        <authorList>
            <person name="Mixao V."/>
            <person name="Saus E."/>
            <person name="Hansen A."/>
            <person name="Lass-Flor C."/>
            <person name="Gabaldon T."/>
        </authorList>
    </citation>
    <scope>NUCLEOTIDE SEQUENCE [LARGE SCALE GENOMIC DNA]</scope>
    <source>
        <strain evidence="9 10">CBS 613</strain>
    </source>
</reference>
<evidence type="ECO:0000256" key="4">
    <source>
        <dbReference type="ARBA" id="ARBA00023015"/>
    </source>
</evidence>
<evidence type="ECO:0000313" key="10">
    <source>
        <dbReference type="Proteomes" id="UP000449547"/>
    </source>
</evidence>
<evidence type="ECO:0000256" key="5">
    <source>
        <dbReference type="ARBA" id="ARBA00023163"/>
    </source>
</evidence>
<dbReference type="Proteomes" id="UP000449547">
    <property type="component" value="Unassembled WGS sequence"/>
</dbReference>
<feature type="region of interest" description="Disordered" evidence="7">
    <location>
        <begin position="87"/>
        <end position="114"/>
    </location>
</feature>
<dbReference type="OMA" id="RYHANYI"/>
<dbReference type="Gene3D" id="3.30.50.10">
    <property type="entry name" value="Erythroid Transcription Factor GATA-1, subunit A"/>
    <property type="match status" value="1"/>
</dbReference>
<evidence type="ECO:0000256" key="6">
    <source>
        <dbReference type="PROSITE-ProRule" id="PRU00094"/>
    </source>
</evidence>
<sequence>MSNTRIKLPSIKELTKSPLSEQASNNNTSGVKPSTEPVPAPAAVGSASGAAAAAATPSLTTDGSPTPAPRLPSIRYHANYIHQAPQMAPAMSPETRAAPDSVAPSAAPPAPAAAAAPHAAAPSLAPISSSPSAFGGYMTAPVAAPTADGAAPYPPMYSAPIYYHPVYYHPGAQSAHQLPLPPALAAPGAVGAPGLGVAPPPQYAVPEVINRPTNKCHRCGTTETPEWRRGPNGVRTLCNACGLFHAKLVKRKGAALAAEEVLNNKVTKGKNGRRISIKKHMLSESAAAAAAAGVHHHPMAPHMAPVPMGAPPVYSHQPPPGAPYYAAAPYPIPN</sequence>
<dbReference type="GeneID" id="54781035"/>
<gene>
    <name evidence="9" type="ORF">DIURU_002384</name>
</gene>
<evidence type="ECO:0000256" key="3">
    <source>
        <dbReference type="ARBA" id="ARBA00022833"/>
    </source>
</evidence>
<keyword evidence="5" id="KW-0804">Transcription</keyword>
<evidence type="ECO:0000256" key="1">
    <source>
        <dbReference type="ARBA" id="ARBA00022723"/>
    </source>
</evidence>
<dbReference type="SUPFAM" id="SSF57716">
    <property type="entry name" value="Glucocorticoid receptor-like (DNA-binding domain)"/>
    <property type="match status" value="1"/>
</dbReference>
<accession>A0A642UQE3</accession>
<dbReference type="GO" id="GO:0006355">
    <property type="term" value="P:regulation of DNA-templated transcription"/>
    <property type="evidence" value="ECO:0007669"/>
    <property type="project" value="InterPro"/>
</dbReference>
<name>A0A642UQE3_DIURU</name>
<evidence type="ECO:0000313" key="9">
    <source>
        <dbReference type="EMBL" id="KAA8903498.1"/>
    </source>
</evidence>
<dbReference type="RefSeq" id="XP_034012800.1">
    <property type="nucleotide sequence ID" value="XM_034155029.1"/>
</dbReference>
<dbReference type="Pfam" id="PF00320">
    <property type="entry name" value="GATA"/>
    <property type="match status" value="1"/>
</dbReference>
<protein>
    <recommendedName>
        <fullName evidence="8">GATA-type domain-containing protein</fullName>
    </recommendedName>
</protein>
<dbReference type="InterPro" id="IPR000679">
    <property type="entry name" value="Znf_GATA"/>
</dbReference>
<feature type="domain" description="GATA-type" evidence="8">
    <location>
        <begin position="210"/>
        <end position="265"/>
    </location>
</feature>
<organism evidence="9 10">
    <name type="scientific">Diutina rugosa</name>
    <name type="common">Yeast</name>
    <name type="synonym">Candida rugosa</name>
    <dbReference type="NCBI Taxonomy" id="5481"/>
    <lineage>
        <taxon>Eukaryota</taxon>
        <taxon>Fungi</taxon>
        <taxon>Dikarya</taxon>
        <taxon>Ascomycota</taxon>
        <taxon>Saccharomycotina</taxon>
        <taxon>Pichiomycetes</taxon>
        <taxon>Debaryomycetaceae</taxon>
        <taxon>Diutina</taxon>
    </lineage>
</organism>
<proteinExistence type="predicted"/>
<dbReference type="EMBL" id="SWFT01000067">
    <property type="protein sequence ID" value="KAA8903498.1"/>
    <property type="molecule type" value="Genomic_DNA"/>
</dbReference>
<keyword evidence="1" id="KW-0479">Metal-binding</keyword>
<dbReference type="PANTHER" id="PTHR47172:SF24">
    <property type="entry name" value="GATA ZINC FINGER DOMAIN-CONTAINING PROTEIN 14-RELATED"/>
    <property type="match status" value="1"/>
</dbReference>
<feature type="compositionally biased region" description="Polar residues" evidence="7">
    <location>
        <begin position="17"/>
        <end position="32"/>
    </location>
</feature>
<evidence type="ECO:0000256" key="2">
    <source>
        <dbReference type="ARBA" id="ARBA00022771"/>
    </source>
</evidence>
<keyword evidence="3" id="KW-0862">Zinc</keyword>
<feature type="compositionally biased region" description="Low complexity" evidence="7">
    <location>
        <begin position="41"/>
        <end position="55"/>
    </location>
</feature>
<evidence type="ECO:0000259" key="8">
    <source>
        <dbReference type="PROSITE" id="PS50114"/>
    </source>
</evidence>
<dbReference type="VEuPathDB" id="FungiDB:DIURU_002384"/>
<dbReference type="AlphaFoldDB" id="A0A642UQE3"/>
<dbReference type="GO" id="GO:0043565">
    <property type="term" value="F:sequence-specific DNA binding"/>
    <property type="evidence" value="ECO:0007669"/>
    <property type="project" value="InterPro"/>
</dbReference>
<comment type="caution">
    <text evidence="9">The sequence shown here is derived from an EMBL/GenBank/DDBJ whole genome shotgun (WGS) entry which is preliminary data.</text>
</comment>